<feature type="binding site" evidence="2">
    <location>
        <position position="163"/>
    </location>
    <ligand>
        <name>CoA</name>
        <dbReference type="ChEBI" id="CHEBI:57287"/>
    </ligand>
</feature>
<evidence type="ECO:0000259" key="4">
    <source>
        <dbReference type="Pfam" id="PF01648"/>
    </source>
</evidence>
<evidence type="ECO:0000259" key="5">
    <source>
        <dbReference type="Pfam" id="PF17837"/>
    </source>
</evidence>
<dbReference type="PRINTS" id="PR01399">
    <property type="entry name" value="ENTSNTHTASED"/>
</dbReference>
<dbReference type="PROSITE" id="PS00285">
    <property type="entry name" value="POTATO_INHIBITOR"/>
    <property type="match status" value="1"/>
</dbReference>
<feature type="binding site" evidence="3">
    <location>
        <position position="121"/>
    </location>
    <ligand>
        <name>Mg(2+)</name>
        <dbReference type="ChEBI" id="CHEBI:18420"/>
    </ligand>
</feature>
<dbReference type="PANTHER" id="PTHR38096:SF1">
    <property type="entry name" value="ENTEROBACTIN SYNTHASE COMPONENT D"/>
    <property type="match status" value="1"/>
</dbReference>
<feature type="binding site" evidence="2">
    <location>
        <position position="47"/>
    </location>
    <ligand>
        <name>CoA</name>
        <dbReference type="ChEBI" id="CHEBI:57287"/>
    </ligand>
</feature>
<feature type="binding site" evidence="3">
    <location>
        <position position="119"/>
    </location>
    <ligand>
        <name>Mg(2+)</name>
        <dbReference type="ChEBI" id="CHEBI:18420"/>
    </ligand>
</feature>
<reference evidence="6 7" key="1">
    <citation type="submission" date="2019-06" db="EMBL/GenBank/DDBJ databases">
        <title>Whole genome shotgun sequence of Cellulosimicrobium cellulans NBRC 15516.</title>
        <authorList>
            <person name="Hosoyama A."/>
            <person name="Uohara A."/>
            <person name="Ohji S."/>
            <person name="Ichikawa N."/>
        </authorList>
    </citation>
    <scope>NUCLEOTIDE SEQUENCE [LARGE SCALE GENOMIC DNA]</scope>
    <source>
        <strain evidence="6 7">NBRC 15516</strain>
    </source>
</reference>
<accession>A0A4Y4E408</accession>
<feature type="binding site" evidence="2">
    <location>
        <position position="167"/>
    </location>
    <ligand>
        <name>CoA</name>
        <dbReference type="ChEBI" id="CHEBI:57287"/>
    </ligand>
</feature>
<protein>
    <submittedName>
        <fullName evidence="6">4'-phosphopantetheinyl transferase</fullName>
    </submittedName>
</protein>
<dbReference type="Pfam" id="PF01648">
    <property type="entry name" value="ACPS"/>
    <property type="match status" value="1"/>
</dbReference>
<dbReference type="GO" id="GO:0008897">
    <property type="term" value="F:holo-[acyl-carrier-protein] synthase activity"/>
    <property type="evidence" value="ECO:0007669"/>
    <property type="project" value="InterPro"/>
</dbReference>
<evidence type="ECO:0000256" key="2">
    <source>
        <dbReference type="PIRSR" id="PIRSR603542-1"/>
    </source>
</evidence>
<dbReference type="PANTHER" id="PTHR38096">
    <property type="entry name" value="ENTEROBACTIN SYNTHASE COMPONENT D"/>
    <property type="match status" value="1"/>
</dbReference>
<keyword evidence="3" id="KW-0479">Metal-binding</keyword>
<dbReference type="SUPFAM" id="SSF56214">
    <property type="entry name" value="4'-phosphopantetheinyl transferase"/>
    <property type="match status" value="1"/>
</dbReference>
<dbReference type="InterPro" id="IPR041354">
    <property type="entry name" value="4PPT_N"/>
</dbReference>
<gene>
    <name evidence="6" type="ORF">CCE02nite_27530</name>
</gene>
<dbReference type="InterPro" id="IPR008278">
    <property type="entry name" value="4-PPantetheinyl_Trfase_dom"/>
</dbReference>
<dbReference type="InterPro" id="IPR000864">
    <property type="entry name" value="Prot_inh_pot1"/>
</dbReference>
<feature type="domain" description="4'-phosphopantetheinyl transferase N-terminal" evidence="5">
    <location>
        <begin position="39"/>
        <end position="107"/>
    </location>
</feature>
<dbReference type="Pfam" id="PF17837">
    <property type="entry name" value="4PPT_N"/>
    <property type="match status" value="1"/>
</dbReference>
<comment type="caution">
    <text evidence="6">The sequence shown here is derived from an EMBL/GenBank/DDBJ whole genome shotgun (WGS) entry which is preliminary data.</text>
</comment>
<dbReference type="Proteomes" id="UP000316659">
    <property type="component" value="Unassembled WGS sequence"/>
</dbReference>
<dbReference type="EMBL" id="BJNZ01000018">
    <property type="protein sequence ID" value="GED10754.1"/>
    <property type="molecule type" value="Genomic_DNA"/>
</dbReference>
<dbReference type="GO" id="GO:0005886">
    <property type="term" value="C:plasma membrane"/>
    <property type="evidence" value="ECO:0007669"/>
    <property type="project" value="TreeGrafter"/>
</dbReference>
<dbReference type="GO" id="GO:0004867">
    <property type="term" value="F:serine-type endopeptidase inhibitor activity"/>
    <property type="evidence" value="ECO:0007669"/>
    <property type="project" value="InterPro"/>
</dbReference>
<comment type="cofactor">
    <cofactor evidence="3">
        <name>Mg(2+)</name>
        <dbReference type="ChEBI" id="CHEBI:18420"/>
    </cofactor>
</comment>
<dbReference type="GO" id="GO:0009239">
    <property type="term" value="P:enterobactin biosynthetic process"/>
    <property type="evidence" value="ECO:0007669"/>
    <property type="project" value="InterPro"/>
</dbReference>
<evidence type="ECO:0000313" key="6">
    <source>
        <dbReference type="EMBL" id="GED10754.1"/>
    </source>
</evidence>
<evidence type="ECO:0000313" key="7">
    <source>
        <dbReference type="Proteomes" id="UP000316659"/>
    </source>
</evidence>
<feature type="binding site" evidence="2">
    <location>
        <position position="55"/>
    </location>
    <ligand>
        <name>CoA</name>
        <dbReference type="ChEBI" id="CHEBI:57287"/>
    </ligand>
</feature>
<name>A0A4Y4E408_CELCE</name>
<proteinExistence type="predicted"/>
<dbReference type="InterPro" id="IPR037143">
    <property type="entry name" value="4-PPantetheinyl_Trfase_dom_sf"/>
</dbReference>
<feature type="binding site" evidence="2">
    <location>
        <position position="119"/>
    </location>
    <ligand>
        <name>CoA</name>
        <dbReference type="ChEBI" id="CHEBI:57287"/>
    </ligand>
</feature>
<dbReference type="GO" id="GO:0009366">
    <property type="term" value="C:enterobactin synthetase complex"/>
    <property type="evidence" value="ECO:0007669"/>
    <property type="project" value="InterPro"/>
</dbReference>
<keyword evidence="3" id="KW-0460">Magnesium</keyword>
<sequence>MTAANIEWPELVGVEGPVAMAHSFDLGDVADLWPGELDVVANAVPARRAEFAAGRACARSALRRIGAEPVSIVPVGTGPYWARRAPRWPDEVVGSLTHTTGYAAAVAGRKPDVVSLGLDAERNEPLPDGILEHVSLSVERTRVAGLSPGAGVAWDRLLFSAKEAVFKAWFFVERSWLGFEECQIDLREEGTFSAWLPERFLTTPAGRLSHLDGRWFRVERDTTDVLVTLVVVRGRGAPTRARQG</sequence>
<organism evidence="6 7">
    <name type="scientific">Cellulosimicrobium cellulans</name>
    <name type="common">Arthrobacter luteus</name>
    <dbReference type="NCBI Taxonomy" id="1710"/>
    <lineage>
        <taxon>Bacteria</taxon>
        <taxon>Bacillati</taxon>
        <taxon>Actinomycetota</taxon>
        <taxon>Actinomycetes</taxon>
        <taxon>Micrococcales</taxon>
        <taxon>Promicromonosporaceae</taxon>
        <taxon>Cellulosimicrobium</taxon>
    </lineage>
</organism>
<feature type="binding site" evidence="2">
    <location>
        <position position="177"/>
    </location>
    <ligand>
        <name>CoA</name>
        <dbReference type="ChEBI" id="CHEBI:57287"/>
    </ligand>
</feature>
<dbReference type="RefSeq" id="WP_170227318.1">
    <property type="nucleotide sequence ID" value="NZ_BJNZ01000018.1"/>
</dbReference>
<evidence type="ECO:0000256" key="3">
    <source>
        <dbReference type="PIRSR" id="PIRSR603542-2"/>
    </source>
</evidence>
<dbReference type="AlphaFoldDB" id="A0A4Y4E408"/>
<dbReference type="GO" id="GO:0009611">
    <property type="term" value="P:response to wounding"/>
    <property type="evidence" value="ECO:0007669"/>
    <property type="project" value="InterPro"/>
</dbReference>
<dbReference type="GO" id="GO:0000287">
    <property type="term" value="F:magnesium ion binding"/>
    <property type="evidence" value="ECO:0007669"/>
    <property type="project" value="InterPro"/>
</dbReference>
<feature type="domain" description="4'-phosphopantetheinyl transferase" evidence="4">
    <location>
        <begin position="115"/>
        <end position="194"/>
    </location>
</feature>
<feature type="binding site" evidence="3">
    <location>
        <position position="120"/>
    </location>
    <ligand>
        <name>Mg(2+)</name>
        <dbReference type="ChEBI" id="CHEBI:18420"/>
    </ligand>
</feature>
<feature type="binding site" evidence="2">
    <location>
        <begin position="97"/>
        <end position="98"/>
    </location>
    <ligand>
        <name>CoA</name>
        <dbReference type="ChEBI" id="CHEBI:57287"/>
    </ligand>
</feature>
<evidence type="ECO:0000256" key="1">
    <source>
        <dbReference type="ARBA" id="ARBA00022679"/>
    </source>
</evidence>
<keyword evidence="1 6" id="KW-0808">Transferase</keyword>
<dbReference type="InterPro" id="IPR003542">
    <property type="entry name" value="Enbac_synth_compD-like"/>
</dbReference>